<reference evidence="1 2" key="1">
    <citation type="journal article" date="2012" name="J. Bacteriol.">
        <title>Complete genome sequence of the hyperthermophilic cellulolytic Crenarchaeon 'Thermogladius cellulolyticus' 1633.</title>
        <authorList>
            <person name="Mardanov A.V."/>
            <person name="Kochetkova T.V."/>
            <person name="Beletsky A.V."/>
            <person name="Bonch-Osmolovskaya E.A."/>
            <person name="Ravin N.V."/>
            <person name="Skryabin K.G."/>
        </authorList>
    </citation>
    <scope>NUCLEOTIDE SEQUENCE [LARGE SCALE GENOMIC DNA]</scope>
    <source>
        <strain evidence="2">DSM 22663 / VKM B-2946 / 1633</strain>
    </source>
</reference>
<dbReference type="HOGENOM" id="CLU_2420193_0_0_2"/>
<dbReference type="Proteomes" id="UP000005270">
    <property type="component" value="Chromosome"/>
</dbReference>
<evidence type="ECO:0000313" key="1">
    <source>
        <dbReference type="EMBL" id="AFK51188.1"/>
    </source>
</evidence>
<protein>
    <submittedName>
        <fullName evidence="1">Uncharacterized protein</fullName>
    </submittedName>
</protein>
<dbReference type="AlphaFoldDB" id="I3TEK0"/>
<dbReference type="RefSeq" id="WP_014737438.1">
    <property type="nucleotide sequence ID" value="NC_017954.1"/>
</dbReference>
<proteinExistence type="predicted"/>
<dbReference type="eggNOG" id="arCOG08846">
    <property type="taxonomic scope" value="Archaea"/>
</dbReference>
<evidence type="ECO:0000313" key="2">
    <source>
        <dbReference type="Proteomes" id="UP000005270"/>
    </source>
</evidence>
<dbReference type="STRING" id="1184251.TCELL_0764"/>
<dbReference type="OrthoDB" id="18710at2157"/>
<accession>I3TEK0</accession>
<keyword evidence="2" id="KW-1185">Reference proteome</keyword>
<gene>
    <name evidence="1" type="ordered locus">TCELL_0764</name>
</gene>
<dbReference type="InParanoid" id="I3TEK0"/>
<name>I3TEK0_THEC1</name>
<sequence length="89" mass="10394">MIARLTRRTIIIQEAYSHWDIQDVLNDINPILLTGNYQPVYFFEGSPIIGQGGFHVMIKLSKELTESDYKVIRRLLMMRGINVVEEDRI</sequence>
<dbReference type="EMBL" id="CP003531">
    <property type="protein sequence ID" value="AFK51188.1"/>
    <property type="molecule type" value="Genomic_DNA"/>
</dbReference>
<dbReference type="KEGG" id="thg:TCELL_0764"/>
<dbReference type="GeneID" id="13013079"/>
<organism evidence="1 2">
    <name type="scientific">Thermogladius calderae (strain DSM 22663 / VKM B-2946 / 1633)</name>
    <dbReference type="NCBI Taxonomy" id="1184251"/>
    <lineage>
        <taxon>Archaea</taxon>
        <taxon>Thermoproteota</taxon>
        <taxon>Thermoprotei</taxon>
        <taxon>Desulfurococcales</taxon>
        <taxon>Desulfurococcaceae</taxon>
        <taxon>Thermogladius</taxon>
    </lineage>
</organism>